<reference evidence="3 4" key="1">
    <citation type="submission" date="2021-07" db="EMBL/GenBank/DDBJ databases">
        <title>Whole Genome Sequence of Nocardia Iowensis.</title>
        <authorList>
            <person name="Lamm A."/>
            <person name="Collins-Fairclough A.M."/>
            <person name="Bunk B."/>
            <person name="Sproer C."/>
        </authorList>
    </citation>
    <scope>NUCLEOTIDE SEQUENCE [LARGE SCALE GENOMIC DNA]</scope>
    <source>
        <strain evidence="3 4">NRRL 5646</strain>
    </source>
</reference>
<dbReference type="PANTHER" id="PTHR42681:SF1">
    <property type="entry name" value="MALONYL-COA-ACYL CARRIER PROTEIN TRANSACYLASE, MITOCHONDRIAL"/>
    <property type="match status" value="1"/>
</dbReference>
<dbReference type="RefSeq" id="WP_218469263.1">
    <property type="nucleotide sequence ID" value="NZ_BAABJN010000008.1"/>
</dbReference>
<keyword evidence="4" id="KW-1185">Reference proteome</keyword>
<sequence>MTGFALAFPGQGVKPADLRRDLAELRSAPLISVVLESLHRADVADLDLTDTRVVQPTMLALGLVRARAIAPSLANVPLVAGHSFGEITALAFAGAISEDDAVRLARTRGELCQRTSAERPGAMVAVMGLDATEVEWMRRRISFTQPSAHLEVAAINGPKQIVLSGDPDAVRQVAEDAAAVDAEAQVLPIGGAFHCQHMAGALPEWTAALDAIEIRPPNCTFVSSTEARPLTTARGVRRALARALVLPVRWVETLSVAHELGVRRMVDAGPGQVLHKLGKRLGRLDFVEYHTVIEQTATSKGA</sequence>
<accession>A0ABX8RIU8</accession>
<dbReference type="SMART" id="SM00827">
    <property type="entry name" value="PKS_AT"/>
    <property type="match status" value="1"/>
</dbReference>
<evidence type="ECO:0000256" key="1">
    <source>
        <dbReference type="ARBA" id="ARBA00022679"/>
    </source>
</evidence>
<name>A0ABX8RIU8_NOCIO</name>
<evidence type="ECO:0000313" key="3">
    <source>
        <dbReference type="EMBL" id="QXN88380.1"/>
    </source>
</evidence>
<evidence type="ECO:0000313" key="4">
    <source>
        <dbReference type="Proteomes" id="UP000694257"/>
    </source>
</evidence>
<organism evidence="3 4">
    <name type="scientific">Nocardia iowensis</name>
    <dbReference type="NCBI Taxonomy" id="204891"/>
    <lineage>
        <taxon>Bacteria</taxon>
        <taxon>Bacillati</taxon>
        <taxon>Actinomycetota</taxon>
        <taxon>Actinomycetes</taxon>
        <taxon>Mycobacteriales</taxon>
        <taxon>Nocardiaceae</taxon>
        <taxon>Nocardia</taxon>
    </lineage>
</organism>
<feature type="domain" description="Malonyl-CoA:ACP transacylase (MAT)" evidence="2">
    <location>
        <begin position="7"/>
        <end position="295"/>
    </location>
</feature>
<keyword evidence="1" id="KW-0808">Transferase</keyword>
<dbReference type="InterPro" id="IPR014043">
    <property type="entry name" value="Acyl_transferase_dom"/>
</dbReference>
<dbReference type="Proteomes" id="UP000694257">
    <property type="component" value="Chromosome"/>
</dbReference>
<proteinExistence type="predicted"/>
<evidence type="ECO:0000259" key="2">
    <source>
        <dbReference type="SMART" id="SM00827"/>
    </source>
</evidence>
<dbReference type="InterPro" id="IPR050858">
    <property type="entry name" value="Mal-CoA-ACP_Trans/PKS_FabD"/>
</dbReference>
<dbReference type="Pfam" id="PF00698">
    <property type="entry name" value="Acyl_transf_1"/>
    <property type="match status" value="1"/>
</dbReference>
<gene>
    <name evidence="3" type="ORF">KV110_22535</name>
</gene>
<protein>
    <submittedName>
        <fullName evidence="3">ACP S-malonyltransferase</fullName>
    </submittedName>
</protein>
<dbReference type="EMBL" id="CP078145">
    <property type="protein sequence ID" value="QXN88380.1"/>
    <property type="molecule type" value="Genomic_DNA"/>
</dbReference>
<dbReference type="PANTHER" id="PTHR42681">
    <property type="entry name" value="MALONYL-COA-ACYL CARRIER PROTEIN TRANSACYLASE, MITOCHONDRIAL"/>
    <property type="match status" value="1"/>
</dbReference>